<evidence type="ECO:0000256" key="2">
    <source>
        <dbReference type="ARBA" id="ARBA00010617"/>
    </source>
</evidence>
<proteinExistence type="inferred from homology"/>
<dbReference type="SUPFAM" id="SSF48264">
    <property type="entry name" value="Cytochrome P450"/>
    <property type="match status" value="1"/>
</dbReference>
<dbReference type="GO" id="GO:0005506">
    <property type="term" value="F:iron ion binding"/>
    <property type="evidence" value="ECO:0007669"/>
    <property type="project" value="InterPro"/>
</dbReference>
<dbReference type="PRINTS" id="PR00463">
    <property type="entry name" value="EP450I"/>
</dbReference>
<dbReference type="GO" id="GO:0008392">
    <property type="term" value="F:arachidonate epoxygenase activity"/>
    <property type="evidence" value="ECO:0007669"/>
    <property type="project" value="TreeGrafter"/>
</dbReference>
<keyword evidence="6" id="KW-1185">Reference proteome</keyword>
<sequence>MNESLYFIGSTWAQMLSVLPLTKHFPGPHQRITQLLDETIEFIHEMVKASQESLDPSAPRHFIDSFLIKMEEEKNDPDTEFHLKNLLIITHNLLIVGSEIVSTTLKYGLLTLLKYPEIQGK</sequence>
<evidence type="ECO:0000256" key="4">
    <source>
        <dbReference type="ARBA" id="ARBA00023004"/>
    </source>
</evidence>
<evidence type="ECO:0000256" key="3">
    <source>
        <dbReference type="ARBA" id="ARBA00022723"/>
    </source>
</evidence>
<dbReference type="PANTHER" id="PTHR24300">
    <property type="entry name" value="CYTOCHROME P450 508A4-RELATED"/>
    <property type="match status" value="1"/>
</dbReference>
<organism evidence="5 6">
    <name type="scientific">Engystomops pustulosus</name>
    <name type="common">Tungara frog</name>
    <name type="synonym">Physalaemus pustulosus</name>
    <dbReference type="NCBI Taxonomy" id="76066"/>
    <lineage>
        <taxon>Eukaryota</taxon>
        <taxon>Metazoa</taxon>
        <taxon>Chordata</taxon>
        <taxon>Craniata</taxon>
        <taxon>Vertebrata</taxon>
        <taxon>Euteleostomi</taxon>
        <taxon>Amphibia</taxon>
        <taxon>Batrachia</taxon>
        <taxon>Anura</taxon>
        <taxon>Neobatrachia</taxon>
        <taxon>Hyloidea</taxon>
        <taxon>Leptodactylidae</taxon>
        <taxon>Leiuperinae</taxon>
        <taxon>Engystomops</taxon>
    </lineage>
</organism>
<dbReference type="GO" id="GO:0016712">
    <property type="term" value="F:oxidoreductase activity, acting on paired donors, with incorporation or reduction of molecular oxygen, reduced flavin or flavoprotein as one donor, and incorporation of one atom of oxygen"/>
    <property type="evidence" value="ECO:0007669"/>
    <property type="project" value="TreeGrafter"/>
</dbReference>
<dbReference type="EMBL" id="WNYA01087772">
    <property type="protein sequence ID" value="KAG8534863.1"/>
    <property type="molecule type" value="Genomic_DNA"/>
</dbReference>
<evidence type="ECO:0000313" key="6">
    <source>
        <dbReference type="Proteomes" id="UP000824782"/>
    </source>
</evidence>
<dbReference type="GO" id="GO:0005737">
    <property type="term" value="C:cytoplasm"/>
    <property type="evidence" value="ECO:0007669"/>
    <property type="project" value="TreeGrafter"/>
</dbReference>
<dbReference type="Pfam" id="PF00067">
    <property type="entry name" value="p450"/>
    <property type="match status" value="1"/>
</dbReference>
<evidence type="ECO:0000313" key="5">
    <source>
        <dbReference type="EMBL" id="KAG8534863.1"/>
    </source>
</evidence>
<reference evidence="5" key="1">
    <citation type="thesis" date="2020" institute="ProQuest LLC" country="789 East Eisenhower Parkway, Ann Arbor, MI, USA">
        <title>Comparative Genomics and Chromosome Evolution.</title>
        <authorList>
            <person name="Mudd A.B."/>
        </authorList>
    </citation>
    <scope>NUCLEOTIDE SEQUENCE</scope>
    <source>
        <strain evidence="5">237g6f4</strain>
        <tissue evidence="5">Blood</tissue>
    </source>
</reference>
<accession>A0AAV6YLJ7</accession>
<keyword evidence="4" id="KW-0408">Iron</keyword>
<keyword evidence="3" id="KW-0479">Metal-binding</keyword>
<evidence type="ECO:0000256" key="1">
    <source>
        <dbReference type="ARBA" id="ARBA00001971"/>
    </source>
</evidence>
<comment type="cofactor">
    <cofactor evidence="1">
        <name>heme</name>
        <dbReference type="ChEBI" id="CHEBI:30413"/>
    </cofactor>
</comment>
<dbReference type="InterPro" id="IPR036396">
    <property type="entry name" value="Cyt_P450_sf"/>
</dbReference>
<dbReference type="InterPro" id="IPR050182">
    <property type="entry name" value="Cytochrome_P450_fam2"/>
</dbReference>
<dbReference type="AlphaFoldDB" id="A0AAV6YLJ7"/>
<dbReference type="GO" id="GO:0006805">
    <property type="term" value="P:xenobiotic metabolic process"/>
    <property type="evidence" value="ECO:0007669"/>
    <property type="project" value="TreeGrafter"/>
</dbReference>
<dbReference type="Gene3D" id="1.10.630.10">
    <property type="entry name" value="Cytochrome P450"/>
    <property type="match status" value="1"/>
</dbReference>
<gene>
    <name evidence="5" type="ORF">GDO81_030077</name>
</gene>
<dbReference type="InterPro" id="IPR002401">
    <property type="entry name" value="Cyt_P450_E_grp-I"/>
</dbReference>
<comment type="similarity">
    <text evidence="2">Belongs to the cytochrome P450 family.</text>
</comment>
<protein>
    <submittedName>
        <fullName evidence="5">Uncharacterized protein</fullName>
    </submittedName>
</protein>
<dbReference type="GO" id="GO:0019373">
    <property type="term" value="P:epoxygenase P450 pathway"/>
    <property type="evidence" value="ECO:0007669"/>
    <property type="project" value="TreeGrafter"/>
</dbReference>
<name>A0AAV6YLJ7_ENGPU</name>
<dbReference type="PANTHER" id="PTHR24300:SF393">
    <property type="entry name" value="CYTOCHROME P450 2A6"/>
    <property type="match status" value="1"/>
</dbReference>
<dbReference type="GO" id="GO:0020037">
    <property type="term" value="F:heme binding"/>
    <property type="evidence" value="ECO:0007669"/>
    <property type="project" value="InterPro"/>
</dbReference>
<dbReference type="InterPro" id="IPR001128">
    <property type="entry name" value="Cyt_P450"/>
</dbReference>
<comment type="caution">
    <text evidence="5">The sequence shown here is derived from an EMBL/GenBank/DDBJ whole genome shotgun (WGS) entry which is preliminary data.</text>
</comment>
<dbReference type="Proteomes" id="UP000824782">
    <property type="component" value="Unassembled WGS sequence"/>
</dbReference>